<accession>A0ABV0UXE9</accession>
<evidence type="ECO:0008006" key="3">
    <source>
        <dbReference type="Google" id="ProtNLM"/>
    </source>
</evidence>
<evidence type="ECO:0000313" key="1">
    <source>
        <dbReference type="EMBL" id="MEQ2249858.1"/>
    </source>
</evidence>
<keyword evidence="2" id="KW-1185">Reference proteome</keyword>
<organism evidence="1 2">
    <name type="scientific">Ilyodon furcidens</name>
    <name type="common">goldbreast splitfin</name>
    <dbReference type="NCBI Taxonomy" id="33524"/>
    <lineage>
        <taxon>Eukaryota</taxon>
        <taxon>Metazoa</taxon>
        <taxon>Chordata</taxon>
        <taxon>Craniata</taxon>
        <taxon>Vertebrata</taxon>
        <taxon>Euteleostomi</taxon>
        <taxon>Actinopterygii</taxon>
        <taxon>Neopterygii</taxon>
        <taxon>Teleostei</taxon>
        <taxon>Neoteleostei</taxon>
        <taxon>Acanthomorphata</taxon>
        <taxon>Ovalentaria</taxon>
        <taxon>Atherinomorphae</taxon>
        <taxon>Cyprinodontiformes</taxon>
        <taxon>Goodeidae</taxon>
        <taxon>Ilyodon</taxon>
    </lineage>
</organism>
<gene>
    <name evidence="1" type="ORF">ILYODFUR_033875</name>
</gene>
<reference evidence="1 2" key="1">
    <citation type="submission" date="2021-06" db="EMBL/GenBank/DDBJ databases">
        <authorList>
            <person name="Palmer J.M."/>
        </authorList>
    </citation>
    <scope>NUCLEOTIDE SEQUENCE [LARGE SCALE GENOMIC DNA]</scope>
    <source>
        <strain evidence="2">if_2019</strain>
        <tissue evidence="1">Muscle</tissue>
    </source>
</reference>
<evidence type="ECO:0000313" key="2">
    <source>
        <dbReference type="Proteomes" id="UP001482620"/>
    </source>
</evidence>
<dbReference type="Proteomes" id="UP001482620">
    <property type="component" value="Unassembled WGS sequence"/>
</dbReference>
<dbReference type="EMBL" id="JAHRIQ010087014">
    <property type="protein sequence ID" value="MEQ2249858.1"/>
    <property type="molecule type" value="Genomic_DNA"/>
</dbReference>
<sequence>MCASVVWIMSVIPGGLQGRSPATERDAVSGNRRKTLSLLPFIFLLTLCFKRRKKKESALPCSFPVFNSQTSFDAFQVNQMSFPVSLYLTELAVCEGFGMRLNYF</sequence>
<protein>
    <recommendedName>
        <fullName evidence="3">Secreted protein</fullName>
    </recommendedName>
</protein>
<name>A0ABV0UXE9_9TELE</name>
<comment type="caution">
    <text evidence="1">The sequence shown here is derived from an EMBL/GenBank/DDBJ whole genome shotgun (WGS) entry which is preliminary data.</text>
</comment>
<proteinExistence type="predicted"/>